<comment type="function">
    <text evidence="9">Catalyzes the condensation of para-aminobenzoate (pABA) with 6-hydroxymethyl-7,8-dihydropterin diphosphate (DHPt-PP) to form 7,8-dihydropteroate (H2Pte), the immediate precursor of folate derivatives.</text>
</comment>
<evidence type="ECO:0000256" key="4">
    <source>
        <dbReference type="ARBA" id="ARBA00012458"/>
    </source>
</evidence>
<keyword evidence="8 9" id="KW-0289">Folate biosynthesis</keyword>
<keyword evidence="12" id="KW-1185">Reference proteome</keyword>
<dbReference type="GO" id="GO:0004156">
    <property type="term" value="F:dihydropteroate synthase activity"/>
    <property type="evidence" value="ECO:0007669"/>
    <property type="project" value="UniProtKB-EC"/>
</dbReference>
<dbReference type="EC" id="2.5.1.15" evidence="4 9"/>
<dbReference type="InterPro" id="IPR011005">
    <property type="entry name" value="Dihydropteroate_synth-like_sf"/>
</dbReference>
<dbReference type="PANTHER" id="PTHR20941:SF1">
    <property type="entry name" value="FOLIC ACID SYNTHESIS PROTEIN FOL1"/>
    <property type="match status" value="1"/>
</dbReference>
<accession>A0A2T0X6E2</accession>
<keyword evidence="6 9" id="KW-0479">Metal-binding</keyword>
<sequence length="328" mass="33295">MRLWTPIPLAGPDPAGVPLAGGPARFAHAIAPEGEVVPARAMPAEVLRALSVPRAAPGGGAPAVWGILNVTPDSFSDGGRFDRPEAALAQAAALARVCDVIDIGGESTRPGAAEVPEAEEIARTAPVIEAIRSAGITTPISIDTRKAAVAEAALAAGAGIVNDVSAGRFDPDLLVVSARTGAGLVLMHSVGTPETMQDDPCYDDVLGEVAAHLAERLEAARTAGVAADRVLLDPGIGFGKTQAHNIALLRGLPALHVLGRPLLLGASRKRFIGVIGNAPEAADRAPGSIAVALRAALGGVQALRVHDAAMTAQALALWRVAGLKEEVT</sequence>
<comment type="similarity">
    <text evidence="9">Belongs to the DHPS family.</text>
</comment>
<protein>
    <recommendedName>
        <fullName evidence="4 9">Dihydropteroate synthase</fullName>
        <shortName evidence="9">DHPS</shortName>
        <ecNumber evidence="4 9">2.5.1.15</ecNumber>
    </recommendedName>
    <alternativeName>
        <fullName evidence="9">Dihydropteroate pyrophosphorylase</fullName>
    </alternativeName>
</protein>
<dbReference type="RefSeq" id="WP_245883671.1">
    <property type="nucleotide sequence ID" value="NZ_PVTT01000001.1"/>
</dbReference>
<dbReference type="PROSITE" id="PS00792">
    <property type="entry name" value="DHPS_1"/>
    <property type="match status" value="1"/>
</dbReference>
<organism evidence="11 12">
    <name type="scientific">Hasllibacter halocynthiae</name>
    <dbReference type="NCBI Taxonomy" id="595589"/>
    <lineage>
        <taxon>Bacteria</taxon>
        <taxon>Pseudomonadati</taxon>
        <taxon>Pseudomonadota</taxon>
        <taxon>Alphaproteobacteria</taxon>
        <taxon>Rhodobacterales</taxon>
        <taxon>Roseobacteraceae</taxon>
        <taxon>Hasllibacter</taxon>
    </lineage>
</organism>
<dbReference type="UniPathway" id="UPA00077">
    <property type="reaction ID" value="UER00156"/>
</dbReference>
<dbReference type="Proteomes" id="UP000238801">
    <property type="component" value="Unassembled WGS sequence"/>
</dbReference>
<dbReference type="NCBIfam" id="TIGR01496">
    <property type="entry name" value="DHPS"/>
    <property type="match status" value="1"/>
</dbReference>
<name>A0A2T0X6E2_9RHOB</name>
<keyword evidence="7 9" id="KW-0460">Magnesium</keyword>
<dbReference type="GO" id="GO:0046872">
    <property type="term" value="F:metal ion binding"/>
    <property type="evidence" value="ECO:0007669"/>
    <property type="project" value="UniProtKB-KW"/>
</dbReference>
<evidence type="ECO:0000313" key="12">
    <source>
        <dbReference type="Proteomes" id="UP000238801"/>
    </source>
</evidence>
<evidence type="ECO:0000259" key="10">
    <source>
        <dbReference type="PROSITE" id="PS50972"/>
    </source>
</evidence>
<dbReference type="GO" id="GO:0046654">
    <property type="term" value="P:tetrahydrofolate biosynthetic process"/>
    <property type="evidence" value="ECO:0007669"/>
    <property type="project" value="UniProtKB-UniPathway"/>
</dbReference>
<comment type="caution">
    <text evidence="11">The sequence shown here is derived from an EMBL/GenBank/DDBJ whole genome shotgun (WGS) entry which is preliminary data.</text>
</comment>
<dbReference type="Gene3D" id="3.20.20.20">
    <property type="entry name" value="Dihydropteroate synthase-like"/>
    <property type="match status" value="1"/>
</dbReference>
<proteinExistence type="inferred from homology"/>
<comment type="catalytic activity">
    <reaction evidence="1">
        <text>(7,8-dihydropterin-6-yl)methyl diphosphate + 4-aminobenzoate = 7,8-dihydropteroate + diphosphate</text>
        <dbReference type="Rhea" id="RHEA:19949"/>
        <dbReference type="ChEBI" id="CHEBI:17836"/>
        <dbReference type="ChEBI" id="CHEBI:17839"/>
        <dbReference type="ChEBI" id="CHEBI:33019"/>
        <dbReference type="ChEBI" id="CHEBI:72950"/>
        <dbReference type="EC" id="2.5.1.15"/>
    </reaction>
</comment>
<gene>
    <name evidence="11" type="ORF">BCF33_0084</name>
</gene>
<dbReference type="PANTHER" id="PTHR20941">
    <property type="entry name" value="FOLATE SYNTHESIS PROTEINS"/>
    <property type="match status" value="1"/>
</dbReference>
<evidence type="ECO:0000256" key="5">
    <source>
        <dbReference type="ARBA" id="ARBA00022679"/>
    </source>
</evidence>
<keyword evidence="5 9" id="KW-0808">Transferase</keyword>
<reference evidence="11 12" key="1">
    <citation type="submission" date="2018-03" db="EMBL/GenBank/DDBJ databases">
        <title>Genomic Encyclopedia of Archaeal and Bacterial Type Strains, Phase II (KMG-II): from individual species to whole genera.</title>
        <authorList>
            <person name="Goeker M."/>
        </authorList>
    </citation>
    <scope>NUCLEOTIDE SEQUENCE [LARGE SCALE GENOMIC DNA]</scope>
    <source>
        <strain evidence="11 12">DSM 29318</strain>
    </source>
</reference>
<comment type="cofactor">
    <cofactor evidence="2 9">
        <name>Mg(2+)</name>
        <dbReference type="ChEBI" id="CHEBI:18420"/>
    </cofactor>
</comment>
<dbReference type="CDD" id="cd00739">
    <property type="entry name" value="DHPS"/>
    <property type="match status" value="1"/>
</dbReference>
<dbReference type="GO" id="GO:0005829">
    <property type="term" value="C:cytosol"/>
    <property type="evidence" value="ECO:0007669"/>
    <property type="project" value="TreeGrafter"/>
</dbReference>
<evidence type="ECO:0000256" key="6">
    <source>
        <dbReference type="ARBA" id="ARBA00022723"/>
    </source>
</evidence>
<evidence type="ECO:0000256" key="3">
    <source>
        <dbReference type="ARBA" id="ARBA00004763"/>
    </source>
</evidence>
<feature type="domain" description="Pterin-binding" evidence="10">
    <location>
        <begin position="62"/>
        <end position="316"/>
    </location>
</feature>
<evidence type="ECO:0000313" key="11">
    <source>
        <dbReference type="EMBL" id="PRY94493.1"/>
    </source>
</evidence>
<dbReference type="GO" id="GO:0046656">
    <property type="term" value="P:folic acid biosynthetic process"/>
    <property type="evidence" value="ECO:0007669"/>
    <property type="project" value="UniProtKB-KW"/>
</dbReference>
<evidence type="ECO:0000256" key="8">
    <source>
        <dbReference type="ARBA" id="ARBA00022909"/>
    </source>
</evidence>
<dbReference type="Pfam" id="PF00809">
    <property type="entry name" value="Pterin_bind"/>
    <property type="match status" value="1"/>
</dbReference>
<dbReference type="PROSITE" id="PS50972">
    <property type="entry name" value="PTERIN_BINDING"/>
    <property type="match status" value="1"/>
</dbReference>
<dbReference type="AlphaFoldDB" id="A0A2T0X6E2"/>
<dbReference type="InterPro" id="IPR045031">
    <property type="entry name" value="DHP_synth-like"/>
</dbReference>
<evidence type="ECO:0000256" key="2">
    <source>
        <dbReference type="ARBA" id="ARBA00001946"/>
    </source>
</evidence>
<evidence type="ECO:0000256" key="7">
    <source>
        <dbReference type="ARBA" id="ARBA00022842"/>
    </source>
</evidence>
<comment type="pathway">
    <text evidence="3 9">Cofactor biosynthesis; tetrahydrofolate biosynthesis; 7,8-dihydrofolate from 2-amino-4-hydroxy-6-hydroxymethyl-7,8-dihydropteridine diphosphate and 4-aminobenzoate: step 1/2.</text>
</comment>
<dbReference type="InterPro" id="IPR000489">
    <property type="entry name" value="Pterin-binding_dom"/>
</dbReference>
<evidence type="ECO:0000256" key="1">
    <source>
        <dbReference type="ARBA" id="ARBA00000012"/>
    </source>
</evidence>
<dbReference type="InterPro" id="IPR006390">
    <property type="entry name" value="DHP_synth_dom"/>
</dbReference>
<dbReference type="SUPFAM" id="SSF51717">
    <property type="entry name" value="Dihydropteroate synthetase-like"/>
    <property type="match status" value="1"/>
</dbReference>
<dbReference type="EMBL" id="PVTT01000001">
    <property type="protein sequence ID" value="PRY94493.1"/>
    <property type="molecule type" value="Genomic_DNA"/>
</dbReference>
<evidence type="ECO:0000256" key="9">
    <source>
        <dbReference type="RuleBase" id="RU361205"/>
    </source>
</evidence>